<reference evidence="1 2" key="1">
    <citation type="submission" date="2021-06" db="EMBL/GenBank/DDBJ databases">
        <title>Caerostris darwini draft genome.</title>
        <authorList>
            <person name="Kono N."/>
            <person name="Arakawa K."/>
        </authorList>
    </citation>
    <scope>NUCLEOTIDE SEQUENCE [LARGE SCALE GENOMIC DNA]</scope>
</reference>
<gene>
    <name evidence="1" type="ORF">CDAR_413511</name>
</gene>
<evidence type="ECO:0000313" key="1">
    <source>
        <dbReference type="EMBL" id="GIY35559.1"/>
    </source>
</evidence>
<dbReference type="AlphaFoldDB" id="A0AAV4SRD6"/>
<dbReference type="EMBL" id="BPLQ01008181">
    <property type="protein sequence ID" value="GIY35559.1"/>
    <property type="molecule type" value="Genomic_DNA"/>
</dbReference>
<proteinExistence type="predicted"/>
<feature type="non-terminal residue" evidence="1">
    <location>
        <position position="1"/>
    </location>
</feature>
<sequence length="201" mass="22974">GLAKRVVVVEQVARQNCPFVLLGEYIIQQVHRAVPGSENRIKYLRQESKLRFRGLILPCRGDGRRGVVVEQVARQNSSFVLSGDLLFSKCPVQCPALRTESIIQGEPLMARDIWRPIKEFSASNSLLICFLLLVLSKGIRMEVVKRQESKLRFRGLILPCRRDERRGGSWNKLLFRSAGGSIIQQMHRTVNGSKNRMNYLR</sequence>
<name>A0AAV4SRD6_9ARAC</name>
<keyword evidence="2" id="KW-1185">Reference proteome</keyword>
<comment type="caution">
    <text evidence="1">The sequence shown here is derived from an EMBL/GenBank/DDBJ whole genome shotgun (WGS) entry which is preliminary data.</text>
</comment>
<accession>A0AAV4SRD6</accession>
<dbReference type="Proteomes" id="UP001054837">
    <property type="component" value="Unassembled WGS sequence"/>
</dbReference>
<organism evidence="1 2">
    <name type="scientific">Caerostris darwini</name>
    <dbReference type="NCBI Taxonomy" id="1538125"/>
    <lineage>
        <taxon>Eukaryota</taxon>
        <taxon>Metazoa</taxon>
        <taxon>Ecdysozoa</taxon>
        <taxon>Arthropoda</taxon>
        <taxon>Chelicerata</taxon>
        <taxon>Arachnida</taxon>
        <taxon>Araneae</taxon>
        <taxon>Araneomorphae</taxon>
        <taxon>Entelegynae</taxon>
        <taxon>Araneoidea</taxon>
        <taxon>Araneidae</taxon>
        <taxon>Caerostris</taxon>
    </lineage>
</organism>
<evidence type="ECO:0000313" key="2">
    <source>
        <dbReference type="Proteomes" id="UP001054837"/>
    </source>
</evidence>
<protein>
    <submittedName>
        <fullName evidence="1">Uncharacterized protein</fullName>
    </submittedName>
</protein>